<comment type="caution">
    <text evidence="1">The sequence shown here is derived from an EMBL/GenBank/DDBJ whole genome shotgun (WGS) entry which is preliminary data.</text>
</comment>
<evidence type="ECO:0000313" key="1">
    <source>
        <dbReference type="EMBL" id="RHN48021.1"/>
    </source>
</evidence>
<proteinExistence type="predicted"/>
<reference evidence="2" key="1">
    <citation type="journal article" date="2018" name="Nat. Plants">
        <title>Whole-genome landscape of Medicago truncatula symbiotic genes.</title>
        <authorList>
            <person name="Pecrix Y."/>
            <person name="Staton S.E."/>
            <person name="Sallet E."/>
            <person name="Lelandais-Briere C."/>
            <person name="Moreau S."/>
            <person name="Carrere S."/>
            <person name="Blein T."/>
            <person name="Jardinaud M.F."/>
            <person name="Latrasse D."/>
            <person name="Zouine M."/>
            <person name="Zahm M."/>
            <person name="Kreplak J."/>
            <person name="Mayjonade B."/>
            <person name="Satge C."/>
            <person name="Perez M."/>
            <person name="Cauet S."/>
            <person name="Marande W."/>
            <person name="Chantry-Darmon C."/>
            <person name="Lopez-Roques C."/>
            <person name="Bouchez O."/>
            <person name="Berard A."/>
            <person name="Debelle F."/>
            <person name="Munos S."/>
            <person name="Bendahmane A."/>
            <person name="Berges H."/>
            <person name="Niebel A."/>
            <person name="Buitink J."/>
            <person name="Frugier F."/>
            <person name="Benhamed M."/>
            <person name="Crespi M."/>
            <person name="Gouzy J."/>
            <person name="Gamas P."/>
        </authorList>
    </citation>
    <scope>NUCLEOTIDE SEQUENCE [LARGE SCALE GENOMIC DNA]</scope>
    <source>
        <strain evidence="2">cv. Jemalong A17</strain>
    </source>
</reference>
<accession>A0A396H678</accession>
<protein>
    <submittedName>
        <fullName evidence="1">Uncharacterized protein</fullName>
    </submittedName>
</protein>
<name>A0A396H678_MEDTR</name>
<evidence type="ECO:0000313" key="2">
    <source>
        <dbReference type="Proteomes" id="UP000265566"/>
    </source>
</evidence>
<organism evidence="1 2">
    <name type="scientific">Medicago truncatula</name>
    <name type="common">Barrel medic</name>
    <name type="synonym">Medicago tribuloides</name>
    <dbReference type="NCBI Taxonomy" id="3880"/>
    <lineage>
        <taxon>Eukaryota</taxon>
        <taxon>Viridiplantae</taxon>
        <taxon>Streptophyta</taxon>
        <taxon>Embryophyta</taxon>
        <taxon>Tracheophyta</taxon>
        <taxon>Spermatophyta</taxon>
        <taxon>Magnoliopsida</taxon>
        <taxon>eudicotyledons</taxon>
        <taxon>Gunneridae</taxon>
        <taxon>Pentapetalae</taxon>
        <taxon>rosids</taxon>
        <taxon>fabids</taxon>
        <taxon>Fabales</taxon>
        <taxon>Fabaceae</taxon>
        <taxon>Papilionoideae</taxon>
        <taxon>50 kb inversion clade</taxon>
        <taxon>NPAAA clade</taxon>
        <taxon>Hologalegina</taxon>
        <taxon>IRL clade</taxon>
        <taxon>Trifolieae</taxon>
        <taxon>Medicago</taxon>
    </lineage>
</organism>
<dbReference type="Proteomes" id="UP000265566">
    <property type="component" value="Chromosome 7"/>
</dbReference>
<gene>
    <name evidence="1" type="ORF">MtrunA17_Chr7g0259281</name>
</gene>
<dbReference type="AlphaFoldDB" id="A0A396H678"/>
<dbReference type="EMBL" id="PSQE01000007">
    <property type="protein sequence ID" value="RHN48021.1"/>
    <property type="molecule type" value="Genomic_DNA"/>
</dbReference>
<sequence>MLYFTNFTVIKNPSNISIELGYFSLFPLPISISISDFPLPLVSTNLIFPLPFHHPSLSINQSLCLLKTHLSQKLNL</sequence>
<dbReference type="Gramene" id="rna42689">
    <property type="protein sequence ID" value="RHN48021.1"/>
    <property type="gene ID" value="gene42689"/>
</dbReference>